<sequence>MLYISTIAGLLVIGVLPLCSLAASNVTVTTKNATGFPPCDALIQAGLGNRLLFATDPDYEPRIASWWALNTRLHPWCLFQPQNTAEVSTSMNALLGAGDGAGDWHIAVRAGGHNTGRTNNVDNGVTIDLGNMNRTTYDSQSNLASIGPGSKWKDVYAELHKHGVLVPGGRDGGVGVGGFLLGGGLTYYVGREAFACDSVKNFEIVLTNGTVVNANKDENSDLWMALKGGGSNFGIVTRYDMEALPDKELAYGIRIMSADYSSDLVDAIVHFTDNYQGFDSDALVAYLSHNTSIIASDVIMAAIHVNTEGVQNTTGFTKLNQIPSLVPDETLSVSLAQAAEGSQLPSGSWNAGATLTFKNDKRILNRAVQLHGQYVQDLKNALGADNFVTYVFFQPLPTFLGEISNQKGGNMLGIDLQEHNAIMWTGGVAVKTDQQALAFAQTRLNAMLAELRSFSASLSGGNRLIYLNYADSSQDPLGSYVKKNVDHIKAVAAKYDPKGAFQKRFPGGFKISRVDD</sequence>
<proteinExistence type="inferred from homology"/>
<evidence type="ECO:0000256" key="5">
    <source>
        <dbReference type="SAM" id="SignalP"/>
    </source>
</evidence>
<dbReference type="InterPro" id="IPR036318">
    <property type="entry name" value="FAD-bd_PCMH-like_sf"/>
</dbReference>
<dbReference type="Gene3D" id="3.30.465.10">
    <property type="match status" value="1"/>
</dbReference>
<evidence type="ECO:0000313" key="7">
    <source>
        <dbReference type="EMBL" id="KAF2232992.1"/>
    </source>
</evidence>
<evidence type="ECO:0000256" key="2">
    <source>
        <dbReference type="ARBA" id="ARBA00022630"/>
    </source>
</evidence>
<feature type="signal peptide" evidence="5">
    <location>
        <begin position="1"/>
        <end position="22"/>
    </location>
</feature>
<reference evidence="7" key="1">
    <citation type="journal article" date="2020" name="Stud. Mycol.">
        <title>101 Dothideomycetes genomes: a test case for predicting lifestyles and emergence of pathogens.</title>
        <authorList>
            <person name="Haridas S."/>
            <person name="Albert R."/>
            <person name="Binder M."/>
            <person name="Bloem J."/>
            <person name="Labutti K."/>
            <person name="Salamov A."/>
            <person name="Andreopoulos B."/>
            <person name="Baker S."/>
            <person name="Barry K."/>
            <person name="Bills G."/>
            <person name="Bluhm B."/>
            <person name="Cannon C."/>
            <person name="Castanera R."/>
            <person name="Culley D."/>
            <person name="Daum C."/>
            <person name="Ezra D."/>
            <person name="Gonzalez J."/>
            <person name="Henrissat B."/>
            <person name="Kuo A."/>
            <person name="Liang C."/>
            <person name="Lipzen A."/>
            <person name="Lutzoni F."/>
            <person name="Magnuson J."/>
            <person name="Mondo S."/>
            <person name="Nolan M."/>
            <person name="Ohm R."/>
            <person name="Pangilinan J."/>
            <person name="Park H.-J."/>
            <person name="Ramirez L."/>
            <person name="Alfaro M."/>
            <person name="Sun H."/>
            <person name="Tritt A."/>
            <person name="Yoshinaga Y."/>
            <person name="Zwiers L.-H."/>
            <person name="Turgeon B."/>
            <person name="Goodwin S."/>
            <person name="Spatafora J."/>
            <person name="Crous P."/>
            <person name="Grigoriev I."/>
        </authorList>
    </citation>
    <scope>NUCLEOTIDE SEQUENCE</scope>
    <source>
        <strain evidence="7">Tuck. ex Michener</strain>
    </source>
</reference>
<dbReference type="Pfam" id="PF01565">
    <property type="entry name" value="FAD_binding_4"/>
    <property type="match status" value="1"/>
</dbReference>
<name>A0A6A6H4Q9_VIRVR</name>
<dbReference type="PANTHER" id="PTHR42973:SF53">
    <property type="entry name" value="FAD-BINDING PCMH-TYPE DOMAIN-CONTAINING PROTEIN-RELATED"/>
    <property type="match status" value="1"/>
</dbReference>
<feature type="chain" id="PRO_5025655103" evidence="5">
    <location>
        <begin position="23"/>
        <end position="516"/>
    </location>
</feature>
<comment type="similarity">
    <text evidence="1">Belongs to the oxygen-dependent FAD-linked oxidoreductase family.</text>
</comment>
<organism evidence="7 8">
    <name type="scientific">Viridothelium virens</name>
    <name type="common">Speckled blister lichen</name>
    <name type="synonym">Trypethelium virens</name>
    <dbReference type="NCBI Taxonomy" id="1048519"/>
    <lineage>
        <taxon>Eukaryota</taxon>
        <taxon>Fungi</taxon>
        <taxon>Dikarya</taxon>
        <taxon>Ascomycota</taxon>
        <taxon>Pezizomycotina</taxon>
        <taxon>Dothideomycetes</taxon>
        <taxon>Dothideomycetes incertae sedis</taxon>
        <taxon>Trypetheliales</taxon>
        <taxon>Trypetheliaceae</taxon>
        <taxon>Viridothelium</taxon>
    </lineage>
</organism>
<dbReference type="EMBL" id="ML991810">
    <property type="protein sequence ID" value="KAF2232992.1"/>
    <property type="molecule type" value="Genomic_DNA"/>
</dbReference>
<dbReference type="SUPFAM" id="SSF56176">
    <property type="entry name" value="FAD-binding/transporter-associated domain-like"/>
    <property type="match status" value="1"/>
</dbReference>
<keyword evidence="4" id="KW-0560">Oxidoreductase</keyword>
<evidence type="ECO:0000256" key="1">
    <source>
        <dbReference type="ARBA" id="ARBA00005466"/>
    </source>
</evidence>
<dbReference type="InterPro" id="IPR016169">
    <property type="entry name" value="FAD-bd_PCMH_sub2"/>
</dbReference>
<dbReference type="PANTHER" id="PTHR42973">
    <property type="entry name" value="BINDING OXIDOREDUCTASE, PUTATIVE (AFU_ORTHOLOGUE AFUA_1G17690)-RELATED"/>
    <property type="match status" value="1"/>
</dbReference>
<dbReference type="OrthoDB" id="2151789at2759"/>
<evidence type="ECO:0000256" key="3">
    <source>
        <dbReference type="ARBA" id="ARBA00022827"/>
    </source>
</evidence>
<protein>
    <submittedName>
        <fullName evidence="7">FAD binding domain-containing protein</fullName>
    </submittedName>
</protein>
<keyword evidence="5" id="KW-0732">Signal</keyword>
<dbReference type="PROSITE" id="PS51387">
    <property type="entry name" value="FAD_PCMH"/>
    <property type="match status" value="1"/>
</dbReference>
<keyword evidence="8" id="KW-1185">Reference proteome</keyword>
<keyword evidence="2" id="KW-0285">Flavoprotein</keyword>
<dbReference type="AlphaFoldDB" id="A0A6A6H4Q9"/>
<evidence type="ECO:0000259" key="6">
    <source>
        <dbReference type="PROSITE" id="PS51387"/>
    </source>
</evidence>
<accession>A0A6A6H4Q9</accession>
<keyword evidence="3" id="KW-0274">FAD</keyword>
<dbReference type="InterPro" id="IPR006094">
    <property type="entry name" value="Oxid_FAD_bind_N"/>
</dbReference>
<dbReference type="Proteomes" id="UP000800092">
    <property type="component" value="Unassembled WGS sequence"/>
</dbReference>
<feature type="domain" description="FAD-binding PCMH-type" evidence="6">
    <location>
        <begin position="71"/>
        <end position="246"/>
    </location>
</feature>
<gene>
    <name evidence="7" type="ORF">EV356DRAFT_516927</name>
</gene>
<evidence type="ECO:0000313" key="8">
    <source>
        <dbReference type="Proteomes" id="UP000800092"/>
    </source>
</evidence>
<dbReference type="InterPro" id="IPR050416">
    <property type="entry name" value="FAD-linked_Oxidoreductase"/>
</dbReference>
<dbReference type="InterPro" id="IPR016166">
    <property type="entry name" value="FAD-bd_PCMH"/>
</dbReference>
<evidence type="ECO:0000256" key="4">
    <source>
        <dbReference type="ARBA" id="ARBA00023002"/>
    </source>
</evidence>
<dbReference type="GO" id="GO:0071949">
    <property type="term" value="F:FAD binding"/>
    <property type="evidence" value="ECO:0007669"/>
    <property type="project" value="InterPro"/>
</dbReference>
<dbReference type="GO" id="GO:0016491">
    <property type="term" value="F:oxidoreductase activity"/>
    <property type="evidence" value="ECO:0007669"/>
    <property type="project" value="UniProtKB-KW"/>
</dbReference>